<evidence type="ECO:0000313" key="2">
    <source>
        <dbReference type="EMBL" id="POG66315.1"/>
    </source>
</evidence>
<protein>
    <submittedName>
        <fullName evidence="2">Kinase-like domain-containing protein</fullName>
    </submittedName>
</protein>
<organism evidence="2 3">
    <name type="scientific">Rhizophagus irregularis (strain DAOM 181602 / DAOM 197198 / MUCL 43194)</name>
    <name type="common">Arbuscular mycorrhizal fungus</name>
    <name type="synonym">Glomus intraradices</name>
    <dbReference type="NCBI Taxonomy" id="747089"/>
    <lineage>
        <taxon>Eukaryota</taxon>
        <taxon>Fungi</taxon>
        <taxon>Fungi incertae sedis</taxon>
        <taxon>Mucoromycota</taxon>
        <taxon>Glomeromycotina</taxon>
        <taxon>Glomeromycetes</taxon>
        <taxon>Glomerales</taxon>
        <taxon>Glomeraceae</taxon>
        <taxon>Rhizophagus</taxon>
    </lineage>
</organism>
<proteinExistence type="predicted"/>
<dbReference type="AlphaFoldDB" id="A0A2P4PLR4"/>
<evidence type="ECO:0000259" key="1">
    <source>
        <dbReference type="PROSITE" id="PS50011"/>
    </source>
</evidence>
<sequence>MEYANKGNLRENLTRIVEINWNQKLYMLYNIISGLSKIHGEKLIHCDFHDGNILNHNDKNKDKIYISDLGLCQPVKSFLKKYDIYGVIPFMAPEVLRGKFYTPASDIYSFSMIMWEFTSGLPPFNNRAHDIQLSLSICKGERPEIIENTPQCYVNLMKKCWNEDPLKRPSTSEVKKVIKDWIYRRPDDDELKSNIMEFINAPIGQHSNLAIEAHSQAYYTSRLLDFTSKKLNEILESENLNDCAVKDLRILDIKAVENTSENLNEILESEDLQANEEVNEMLVSENLNDYMIKDLKSLDEN</sequence>
<reference evidence="2 3" key="2">
    <citation type="journal article" date="2018" name="New Phytol.">
        <title>High intraspecific genome diversity in the model arbuscular mycorrhizal symbiont Rhizophagus irregularis.</title>
        <authorList>
            <person name="Chen E.C.H."/>
            <person name="Morin E."/>
            <person name="Beaudet D."/>
            <person name="Noel J."/>
            <person name="Yildirir G."/>
            <person name="Ndikumana S."/>
            <person name="Charron P."/>
            <person name="St-Onge C."/>
            <person name="Giorgi J."/>
            <person name="Kruger M."/>
            <person name="Marton T."/>
            <person name="Ropars J."/>
            <person name="Grigoriev I.V."/>
            <person name="Hainaut M."/>
            <person name="Henrissat B."/>
            <person name="Roux C."/>
            <person name="Martin F."/>
            <person name="Corradi N."/>
        </authorList>
    </citation>
    <scope>NUCLEOTIDE SEQUENCE [LARGE SCALE GENOMIC DNA]</scope>
    <source>
        <strain evidence="2 3">DAOM 197198</strain>
    </source>
</reference>
<feature type="domain" description="Protein kinase" evidence="1">
    <location>
        <begin position="1"/>
        <end position="182"/>
    </location>
</feature>
<accession>A0A2P4PLR4</accession>
<dbReference type="SUPFAM" id="SSF56112">
    <property type="entry name" value="Protein kinase-like (PK-like)"/>
    <property type="match status" value="1"/>
</dbReference>
<dbReference type="InterPro" id="IPR000719">
    <property type="entry name" value="Prot_kinase_dom"/>
</dbReference>
<keyword evidence="3" id="KW-1185">Reference proteome</keyword>
<dbReference type="EMBL" id="AUPC02000194">
    <property type="protein sequence ID" value="POG66315.1"/>
    <property type="molecule type" value="Genomic_DNA"/>
</dbReference>
<dbReference type="InterPro" id="IPR011009">
    <property type="entry name" value="Kinase-like_dom_sf"/>
</dbReference>
<dbReference type="GO" id="GO:0004674">
    <property type="term" value="F:protein serine/threonine kinase activity"/>
    <property type="evidence" value="ECO:0007669"/>
    <property type="project" value="TreeGrafter"/>
</dbReference>
<dbReference type="Gene3D" id="1.10.510.10">
    <property type="entry name" value="Transferase(Phosphotransferase) domain 1"/>
    <property type="match status" value="1"/>
</dbReference>
<dbReference type="PROSITE" id="PS50011">
    <property type="entry name" value="PROTEIN_KINASE_DOM"/>
    <property type="match status" value="1"/>
</dbReference>
<comment type="caution">
    <text evidence="2">The sequence shown here is derived from an EMBL/GenBank/DDBJ whole genome shotgun (WGS) entry which is preliminary data.</text>
</comment>
<dbReference type="PANTHER" id="PTHR44329">
    <property type="entry name" value="SERINE/THREONINE-PROTEIN KINASE TNNI3K-RELATED"/>
    <property type="match status" value="1"/>
</dbReference>
<dbReference type="GO" id="GO:0005524">
    <property type="term" value="F:ATP binding"/>
    <property type="evidence" value="ECO:0007669"/>
    <property type="project" value="InterPro"/>
</dbReference>
<reference evidence="2 3" key="1">
    <citation type="journal article" date="2013" name="Proc. Natl. Acad. Sci. U.S.A.">
        <title>Genome of an arbuscular mycorrhizal fungus provides insight into the oldest plant symbiosis.</title>
        <authorList>
            <person name="Tisserant E."/>
            <person name="Malbreil M."/>
            <person name="Kuo A."/>
            <person name="Kohler A."/>
            <person name="Symeonidi A."/>
            <person name="Balestrini R."/>
            <person name="Charron P."/>
            <person name="Duensing N."/>
            <person name="Frei Dit Frey N."/>
            <person name="Gianinazzi-Pearson V."/>
            <person name="Gilbert L.B."/>
            <person name="Handa Y."/>
            <person name="Herr J.R."/>
            <person name="Hijri M."/>
            <person name="Koul R."/>
            <person name="Kawaguchi M."/>
            <person name="Krajinski F."/>
            <person name="Lammers P.J."/>
            <person name="Masclaux F.G."/>
            <person name="Murat C."/>
            <person name="Morin E."/>
            <person name="Ndikumana S."/>
            <person name="Pagni M."/>
            <person name="Petitpierre D."/>
            <person name="Requena N."/>
            <person name="Rosikiewicz P."/>
            <person name="Riley R."/>
            <person name="Saito K."/>
            <person name="San Clemente H."/>
            <person name="Shapiro H."/>
            <person name="van Tuinen D."/>
            <person name="Becard G."/>
            <person name="Bonfante P."/>
            <person name="Paszkowski U."/>
            <person name="Shachar-Hill Y.Y."/>
            <person name="Tuskan G.A."/>
            <person name="Young P.W."/>
            <person name="Sanders I.R."/>
            <person name="Henrissat B."/>
            <person name="Rensing S.A."/>
            <person name="Grigoriev I.V."/>
            <person name="Corradi N."/>
            <person name="Roux C."/>
            <person name="Martin F."/>
        </authorList>
    </citation>
    <scope>NUCLEOTIDE SEQUENCE [LARGE SCALE GENOMIC DNA]</scope>
    <source>
        <strain evidence="2 3">DAOM 197198</strain>
    </source>
</reference>
<evidence type="ECO:0000313" key="3">
    <source>
        <dbReference type="Proteomes" id="UP000018888"/>
    </source>
</evidence>
<dbReference type="InterPro" id="IPR051681">
    <property type="entry name" value="Ser/Thr_Kinases-Pseudokinases"/>
</dbReference>
<dbReference type="Proteomes" id="UP000018888">
    <property type="component" value="Unassembled WGS sequence"/>
</dbReference>
<dbReference type="VEuPathDB" id="FungiDB:RhiirFUN_022363"/>
<dbReference type="Pfam" id="PF07714">
    <property type="entry name" value="PK_Tyr_Ser-Thr"/>
    <property type="match status" value="1"/>
</dbReference>
<name>A0A2P4PLR4_RHIID</name>
<gene>
    <name evidence="2" type="ORF">GLOIN_2v1658289</name>
</gene>
<dbReference type="InterPro" id="IPR001245">
    <property type="entry name" value="Ser-Thr/Tyr_kinase_cat_dom"/>
</dbReference>